<protein>
    <recommendedName>
        <fullName evidence="3">Lipoprotein</fullName>
    </recommendedName>
</protein>
<sequence>MERLLNKCLITILLIVVSGCKNERQQDKNIDLTENVVSNIEDNMVALEFSEFDDYRNLLKHVDEIVCNDSVPVVIMRVNDTTYIHKVSTPCWDKIGDILIKQKNVLIVHDDSIEKRFTNPWICKKFELSKLGSVLEKDISNNGKDENWSESPAKHILSISVSNDGLNKLQPIFLELSRAYERNFLNSDIRIWLTDYTPYFEPPPPPKEPEKMEEMKLTE</sequence>
<comment type="caution">
    <text evidence="1">The sequence shown here is derived from an EMBL/GenBank/DDBJ whole genome shotgun (WGS) entry which is preliminary data.</text>
</comment>
<evidence type="ECO:0000313" key="2">
    <source>
        <dbReference type="Proteomes" id="UP000185728"/>
    </source>
</evidence>
<evidence type="ECO:0008006" key="3">
    <source>
        <dbReference type="Google" id="ProtNLM"/>
    </source>
</evidence>
<name>A0ABY1KLB7_9FLAO</name>
<organism evidence="1 2">
    <name type="scientific">Zobellia uliginosa</name>
    <dbReference type="NCBI Taxonomy" id="143224"/>
    <lineage>
        <taxon>Bacteria</taxon>
        <taxon>Pseudomonadati</taxon>
        <taxon>Bacteroidota</taxon>
        <taxon>Flavobacteriia</taxon>
        <taxon>Flavobacteriales</taxon>
        <taxon>Flavobacteriaceae</taxon>
        <taxon>Zobellia</taxon>
    </lineage>
</organism>
<accession>A0ABY1KLB7</accession>
<dbReference type="PROSITE" id="PS51257">
    <property type="entry name" value="PROKAR_LIPOPROTEIN"/>
    <property type="match status" value="1"/>
</dbReference>
<evidence type="ECO:0000313" key="1">
    <source>
        <dbReference type="EMBL" id="SIS47268.1"/>
    </source>
</evidence>
<gene>
    <name evidence="1" type="ORF">SAMN05421766_102115</name>
</gene>
<dbReference type="Proteomes" id="UP000185728">
    <property type="component" value="Unassembled WGS sequence"/>
</dbReference>
<dbReference type="RefSeq" id="WP_076453918.1">
    <property type="nucleotide sequence ID" value="NZ_FTOB01000002.1"/>
</dbReference>
<dbReference type="EMBL" id="FTOB01000002">
    <property type="protein sequence ID" value="SIS47268.1"/>
    <property type="molecule type" value="Genomic_DNA"/>
</dbReference>
<keyword evidence="2" id="KW-1185">Reference proteome</keyword>
<proteinExistence type="predicted"/>
<reference evidence="1 2" key="1">
    <citation type="submission" date="2017-01" db="EMBL/GenBank/DDBJ databases">
        <authorList>
            <person name="Varghese N."/>
            <person name="Submissions S."/>
        </authorList>
    </citation>
    <scope>NUCLEOTIDE SEQUENCE [LARGE SCALE GENOMIC DNA]</scope>
    <source>
        <strain evidence="1 2">DSM 2061</strain>
    </source>
</reference>